<dbReference type="PANTHER" id="PTHR39953">
    <property type="entry name" value="RE54151P"/>
    <property type="match status" value="1"/>
</dbReference>
<dbReference type="InterPro" id="IPR011335">
    <property type="entry name" value="Restrct_endonuc-II-like"/>
</dbReference>
<organism evidence="2">
    <name type="scientific">Anopheles sinensis</name>
    <name type="common">Mosquito</name>
    <dbReference type="NCBI Taxonomy" id="74873"/>
    <lineage>
        <taxon>Eukaryota</taxon>
        <taxon>Metazoa</taxon>
        <taxon>Ecdysozoa</taxon>
        <taxon>Arthropoda</taxon>
        <taxon>Hexapoda</taxon>
        <taxon>Insecta</taxon>
        <taxon>Pterygota</taxon>
        <taxon>Neoptera</taxon>
        <taxon>Endopterygota</taxon>
        <taxon>Diptera</taxon>
        <taxon>Nematocera</taxon>
        <taxon>Culicoidea</taxon>
        <taxon>Culicidae</taxon>
        <taxon>Anophelinae</taxon>
        <taxon>Anopheles</taxon>
    </lineage>
</organism>
<evidence type="ECO:0000259" key="1">
    <source>
        <dbReference type="Pfam" id="PF09588"/>
    </source>
</evidence>
<dbReference type="OMA" id="ESANTFW"/>
<dbReference type="InterPro" id="IPR019080">
    <property type="entry name" value="YqaJ_viral_recombinase"/>
</dbReference>
<reference evidence="2 4" key="1">
    <citation type="journal article" date="2014" name="BMC Genomics">
        <title>Genome sequence of Anopheles sinensis provides insight into genetics basis of mosquito competence for malaria parasites.</title>
        <authorList>
            <person name="Zhou D."/>
            <person name="Zhang D."/>
            <person name="Ding G."/>
            <person name="Shi L."/>
            <person name="Hou Q."/>
            <person name="Ye Y."/>
            <person name="Xu Y."/>
            <person name="Zhou H."/>
            <person name="Xiong C."/>
            <person name="Li S."/>
            <person name="Yu J."/>
            <person name="Hong S."/>
            <person name="Yu X."/>
            <person name="Zou P."/>
            <person name="Chen C."/>
            <person name="Chang X."/>
            <person name="Wang W."/>
            <person name="Lv Y."/>
            <person name="Sun Y."/>
            <person name="Ma L."/>
            <person name="Shen B."/>
            <person name="Zhu C."/>
        </authorList>
    </citation>
    <scope>NUCLEOTIDE SEQUENCE [LARGE SCALE GENOMIC DNA]</scope>
</reference>
<sequence>MSFPFSNIFVVDMFFGRAETNRNRTVFATVLETRRRYGVPYETEHSVEMKFFQKKNKVEAVYCASCAETKARCTVAFTFVDFLELYVPDRKSKKVVPEEATQEKIVTKECYVLVKKENIAPEPASAGPVAPKALTKVEKTPVAPKALTKVKKEPIPITALQLESAQKLSMFSLIKEYEGNNPEDFLKLCTDRMVRENNCSSIELLTIEQADTDLWHELRKGRITASRMHEASRCTMLNGSLTNKIMGLSRGFSFAMKRGTDLEGHVFAVLKKEYPSLRNTGLVLDPQFPWMGASPDGICDEFVLEIKCPYTKKTHDCYVDVAKLSKNYFAQIQLQMHMTHKTKALLAVAALDFETTKNVTKVWIDYDKAYVDKLMAESYEFWCKAVFKALLKKRGTKKRFFVS</sequence>
<keyword evidence="4" id="KW-1185">Reference proteome</keyword>
<dbReference type="PANTHER" id="PTHR39953:SF1">
    <property type="entry name" value="RE54151P"/>
    <property type="match status" value="1"/>
</dbReference>
<dbReference type="SUPFAM" id="SSF52980">
    <property type="entry name" value="Restriction endonuclease-like"/>
    <property type="match status" value="1"/>
</dbReference>
<reference evidence="3" key="2">
    <citation type="submission" date="2020-05" db="UniProtKB">
        <authorList>
            <consortium name="EnsemblMetazoa"/>
        </authorList>
    </citation>
    <scope>IDENTIFICATION</scope>
</reference>
<name>A0A084VME4_ANOSI</name>
<dbReference type="Pfam" id="PF09588">
    <property type="entry name" value="YqaJ"/>
    <property type="match status" value="1"/>
</dbReference>
<dbReference type="Proteomes" id="UP000030765">
    <property type="component" value="Unassembled WGS sequence"/>
</dbReference>
<dbReference type="GO" id="GO:0006281">
    <property type="term" value="P:DNA repair"/>
    <property type="evidence" value="ECO:0007669"/>
    <property type="project" value="UniProtKB-ARBA"/>
</dbReference>
<evidence type="ECO:0000313" key="2">
    <source>
        <dbReference type="EMBL" id="KFB39138.1"/>
    </source>
</evidence>
<dbReference type="Gene3D" id="3.90.320.10">
    <property type="match status" value="1"/>
</dbReference>
<evidence type="ECO:0000313" key="4">
    <source>
        <dbReference type="Proteomes" id="UP000030765"/>
    </source>
</evidence>
<protein>
    <submittedName>
        <fullName evidence="3">YqaJ domain-containing protein</fullName>
    </submittedName>
</protein>
<dbReference type="InterPro" id="IPR011604">
    <property type="entry name" value="PDDEXK-like_dom_sf"/>
</dbReference>
<proteinExistence type="predicted"/>
<dbReference type="CDD" id="cd22343">
    <property type="entry name" value="PDDEXK_lambda_exonuclease-like"/>
    <property type="match status" value="1"/>
</dbReference>
<dbReference type="OrthoDB" id="6774613at2759"/>
<dbReference type="EMBL" id="ATLV01014586">
    <property type="status" value="NOT_ANNOTATED_CDS"/>
    <property type="molecule type" value="Genomic_DNA"/>
</dbReference>
<dbReference type="VEuPathDB" id="VectorBase:ASIC006468"/>
<dbReference type="EnsemblMetazoa" id="ASIC006468-RA">
    <property type="protein sequence ID" value="ASIC006468-PA"/>
    <property type="gene ID" value="ASIC006468"/>
</dbReference>
<feature type="domain" description="YqaJ viral recombinase" evidence="1">
    <location>
        <begin position="215"/>
        <end position="341"/>
    </location>
</feature>
<dbReference type="EMBL" id="KE524975">
    <property type="protein sequence ID" value="KFB39138.1"/>
    <property type="molecule type" value="Genomic_DNA"/>
</dbReference>
<dbReference type="STRING" id="74873.A0A084VME4"/>
<accession>A0A084VME4</accession>
<gene>
    <name evidence="2" type="ORF">ZHAS_00006468</name>
</gene>
<dbReference type="VEuPathDB" id="VectorBase:ASIS012778"/>
<evidence type="ECO:0000313" key="3">
    <source>
        <dbReference type="EnsemblMetazoa" id="ASIC006468-PA"/>
    </source>
</evidence>
<dbReference type="AlphaFoldDB" id="A0A084VME4"/>